<organism evidence="2 3">
    <name type="scientific">candidate division WOR_3 bacterium SM23_42</name>
    <dbReference type="NCBI Taxonomy" id="1703779"/>
    <lineage>
        <taxon>Bacteria</taxon>
        <taxon>Bacteria division WOR-3</taxon>
    </lineage>
</organism>
<comment type="caution">
    <text evidence="2">The sequence shown here is derived from an EMBL/GenBank/DDBJ whole genome shotgun (WGS) entry which is preliminary data.</text>
</comment>
<feature type="transmembrane region" description="Helical" evidence="1">
    <location>
        <begin position="29"/>
        <end position="56"/>
    </location>
</feature>
<dbReference type="EMBL" id="LJUJ01000008">
    <property type="protein sequence ID" value="KPK63908.1"/>
    <property type="molecule type" value="Genomic_DNA"/>
</dbReference>
<reference evidence="2 3" key="1">
    <citation type="journal article" date="2015" name="Microbiome">
        <title>Genomic resolution of linkages in carbon, nitrogen, and sulfur cycling among widespread estuary sediment bacteria.</title>
        <authorList>
            <person name="Baker B.J."/>
            <person name="Lazar C.S."/>
            <person name="Teske A.P."/>
            <person name="Dick G.J."/>
        </authorList>
    </citation>
    <scope>NUCLEOTIDE SEQUENCE [LARGE SCALE GENOMIC DNA]</scope>
    <source>
        <strain evidence="2">SM23_42</strain>
    </source>
</reference>
<protein>
    <recommendedName>
        <fullName evidence="4">Permease</fullName>
    </recommendedName>
</protein>
<evidence type="ECO:0000256" key="1">
    <source>
        <dbReference type="SAM" id="Phobius"/>
    </source>
</evidence>
<feature type="transmembrane region" description="Helical" evidence="1">
    <location>
        <begin position="68"/>
        <end position="86"/>
    </location>
</feature>
<evidence type="ECO:0000313" key="3">
    <source>
        <dbReference type="Proteomes" id="UP000051373"/>
    </source>
</evidence>
<feature type="transmembrane region" description="Helical" evidence="1">
    <location>
        <begin position="119"/>
        <end position="141"/>
    </location>
</feature>
<keyword evidence="1" id="KW-0472">Membrane</keyword>
<dbReference type="STRING" id="1703779.AMJ83_05080"/>
<keyword evidence="1" id="KW-1133">Transmembrane helix</keyword>
<name>A0A0S8FVF5_UNCW3</name>
<dbReference type="AlphaFoldDB" id="A0A0S8FVF5"/>
<gene>
    <name evidence="2" type="ORF">AMJ83_05080</name>
</gene>
<proteinExistence type="predicted"/>
<sequence length="158" mass="18291">MSAVFLLYILIFFVDRSLFGNSIGFFFTIIVRIVPIFLLVFILMTIANLFITRRVIVKYFRKRGIEKWFFVIGAGILSTGPIYLWYPLLAELREKGVSYGYLATFLYNRAIKVPLLPVALFYFGLKYVIVLTLMMIFFSVIQGMLINKLVPTDSRLST</sequence>
<dbReference type="Proteomes" id="UP000051373">
    <property type="component" value="Unassembled WGS sequence"/>
</dbReference>
<accession>A0A0S8FVF5</accession>
<keyword evidence="1" id="KW-0812">Transmembrane</keyword>
<evidence type="ECO:0008006" key="4">
    <source>
        <dbReference type="Google" id="ProtNLM"/>
    </source>
</evidence>
<evidence type="ECO:0000313" key="2">
    <source>
        <dbReference type="EMBL" id="KPK63908.1"/>
    </source>
</evidence>